<gene>
    <name evidence="1" type="ORF">HXM93_02230</name>
</gene>
<dbReference type="AlphaFoldDB" id="A0A930DMZ5"/>
<name>A0A930DMZ5_9FIRM</name>
<protein>
    <submittedName>
        <fullName evidence="1">Uncharacterized protein</fullName>
    </submittedName>
</protein>
<sequence length="125" mass="14264">MNDNIKHLIQLMDEKPDLPVIPMVGQDIVADCTGEWIANFGKAEVKKMCIYGENVIFREDKNAIKTVEALELEGLTEDRTREESIEKLNGYLDELDWLEAIIVHIETPIVKIPDNTEKINELLEG</sequence>
<dbReference type="Proteomes" id="UP000709351">
    <property type="component" value="Unassembled WGS sequence"/>
</dbReference>
<dbReference type="EMBL" id="JABZRD010000097">
    <property type="protein sequence ID" value="MBF1283340.1"/>
    <property type="molecule type" value="Genomic_DNA"/>
</dbReference>
<reference evidence="1" key="1">
    <citation type="submission" date="2020-04" db="EMBL/GenBank/DDBJ databases">
        <title>Deep metagenomics examines the oral microbiome during advanced dental caries in children, revealing novel taxa and co-occurrences with host molecules.</title>
        <authorList>
            <person name="Baker J.L."/>
            <person name="Morton J.T."/>
            <person name="Dinis M."/>
            <person name="Alvarez R."/>
            <person name="Tran N.C."/>
            <person name="Knight R."/>
            <person name="Edlund A."/>
        </authorList>
    </citation>
    <scope>NUCLEOTIDE SEQUENCE</scope>
    <source>
        <strain evidence="1">JCVI_24_bin.2</strain>
    </source>
</reference>
<evidence type="ECO:0000313" key="2">
    <source>
        <dbReference type="Proteomes" id="UP000709351"/>
    </source>
</evidence>
<comment type="caution">
    <text evidence="1">The sequence shown here is derived from an EMBL/GenBank/DDBJ whole genome shotgun (WGS) entry which is preliminary data.</text>
</comment>
<evidence type="ECO:0000313" key="1">
    <source>
        <dbReference type="EMBL" id="MBF1283340.1"/>
    </source>
</evidence>
<proteinExistence type="predicted"/>
<accession>A0A930DMZ5</accession>
<organism evidence="1 2">
    <name type="scientific">Oribacterium parvum</name>
    <dbReference type="NCBI Taxonomy" id="1501329"/>
    <lineage>
        <taxon>Bacteria</taxon>
        <taxon>Bacillati</taxon>
        <taxon>Bacillota</taxon>
        <taxon>Clostridia</taxon>
        <taxon>Lachnospirales</taxon>
        <taxon>Lachnospiraceae</taxon>
        <taxon>Oribacterium</taxon>
    </lineage>
</organism>